<reference evidence="2" key="1">
    <citation type="journal article" date="2023" name="J. Hazard. Mater.">
        <title>Anaerobic biodegradation of pyrene and benzo[a]pyrene by a new sulfate-reducing Desulforamulus aquiferis strain DSA.</title>
        <authorList>
            <person name="Zhang Z."/>
            <person name="Sun J."/>
            <person name="Gong X."/>
            <person name="Wang C."/>
            <person name="Wang H."/>
        </authorList>
    </citation>
    <scope>NUCLEOTIDE SEQUENCE</scope>
    <source>
        <strain evidence="2">DSA</strain>
    </source>
</reference>
<dbReference type="InterPro" id="IPR042099">
    <property type="entry name" value="ANL_N_sf"/>
</dbReference>
<evidence type="ECO:0000313" key="3">
    <source>
        <dbReference type="Proteomes" id="UP001172911"/>
    </source>
</evidence>
<organism evidence="2 3">
    <name type="scientific">Desulforamulus aquiferis</name>
    <dbReference type="NCBI Taxonomy" id="1397668"/>
    <lineage>
        <taxon>Bacteria</taxon>
        <taxon>Bacillati</taxon>
        <taxon>Bacillota</taxon>
        <taxon>Clostridia</taxon>
        <taxon>Eubacteriales</taxon>
        <taxon>Peptococcaceae</taxon>
        <taxon>Desulforamulus</taxon>
    </lineage>
</organism>
<comment type="caution">
    <text evidence="2">The sequence shown here is derived from an EMBL/GenBank/DDBJ whole genome shotgun (WGS) entry which is preliminary data.</text>
</comment>
<sequence>MEKTPLQNWIAGRLGVSEASLTRESLIDYQLKKLRETLDLAINRSTYYRKNLSKYPNKLNRLEDLLQLPFTTSEDVRNNPLHFLCVSQDYINRVVTLQSSGTTGKPKRLYFTKEDQELTIDFFHIGMSTLVGPGDRVLILLPGQLPGSVGDLLARALERFRVKAIPHGIVQDPEKTLKIMQEEQVNALVGIPTQVLSLARYWGGAINKYQPQLKSVLLSTDYVSQAITRQLKLSWGCQVYGHYGMTEMGLGGGVECQALAGYHMREADLYFEIINPTNGESVPDGEEGEVVFTTLTRVGMPLIRYRTGDLARFIPDRCHCGSILRRLSPVKGRVRGVYQLPAGPLTIGELDEVLFSVAGVINYQASLSNENGKDILNIGIFMNHGENGSIFDAIRRNLNTIPSVYHSEKKGCLGIKLLILSEQLKSTAAKRTIKDLRKSEML</sequence>
<dbReference type="NCBIfam" id="NF045666">
    <property type="entry name" value="DVU1553_fam_AMP"/>
    <property type="match status" value="1"/>
</dbReference>
<proteinExistence type="predicted"/>
<dbReference type="Pfam" id="PF00501">
    <property type="entry name" value="AMP-binding"/>
    <property type="match status" value="1"/>
</dbReference>
<keyword evidence="3" id="KW-1185">Reference proteome</keyword>
<accession>A0AAW7ZE64</accession>
<dbReference type="InterPro" id="IPR000873">
    <property type="entry name" value="AMP-dep_synth/lig_dom"/>
</dbReference>
<protein>
    <submittedName>
        <fullName evidence="2">AMP-binding protein</fullName>
    </submittedName>
</protein>
<dbReference type="SUPFAM" id="SSF56801">
    <property type="entry name" value="Acetyl-CoA synthetase-like"/>
    <property type="match status" value="1"/>
</dbReference>
<dbReference type="Gene3D" id="3.40.50.12780">
    <property type="entry name" value="N-terminal domain of ligase-like"/>
    <property type="match status" value="1"/>
</dbReference>
<evidence type="ECO:0000313" key="2">
    <source>
        <dbReference type="EMBL" id="MDO7787539.1"/>
    </source>
</evidence>
<feature type="domain" description="AMP-dependent synthetase/ligase" evidence="1">
    <location>
        <begin position="99"/>
        <end position="292"/>
    </location>
</feature>
<dbReference type="PANTHER" id="PTHR43845:SF1">
    <property type="entry name" value="BLR5969 PROTEIN"/>
    <property type="match status" value="1"/>
</dbReference>
<name>A0AAW7ZE64_9FIRM</name>
<evidence type="ECO:0000259" key="1">
    <source>
        <dbReference type="Pfam" id="PF00501"/>
    </source>
</evidence>
<dbReference type="Proteomes" id="UP001172911">
    <property type="component" value="Unassembled WGS sequence"/>
</dbReference>
<dbReference type="RefSeq" id="WP_304542687.1">
    <property type="nucleotide sequence ID" value="NZ_JARPTC010000014.1"/>
</dbReference>
<dbReference type="AlphaFoldDB" id="A0AAW7ZE64"/>
<gene>
    <name evidence="2" type="ORF">P6N53_09935</name>
</gene>
<dbReference type="PANTHER" id="PTHR43845">
    <property type="entry name" value="BLR5969 PROTEIN"/>
    <property type="match status" value="1"/>
</dbReference>
<reference evidence="2" key="2">
    <citation type="submission" date="2023-03" db="EMBL/GenBank/DDBJ databases">
        <authorList>
            <person name="Zhang Z."/>
        </authorList>
    </citation>
    <scope>NUCLEOTIDE SEQUENCE</scope>
    <source>
        <strain evidence="2">DSA</strain>
    </source>
</reference>
<dbReference type="EMBL" id="JARPTC010000014">
    <property type="protein sequence ID" value="MDO7787539.1"/>
    <property type="molecule type" value="Genomic_DNA"/>
</dbReference>